<dbReference type="HAMAP" id="MF_00295">
    <property type="entry name" value="MetA_acyltransf"/>
    <property type="match status" value="1"/>
</dbReference>
<dbReference type="CDD" id="cd03131">
    <property type="entry name" value="GATase1_HTS"/>
    <property type="match status" value="1"/>
</dbReference>
<dbReference type="SUPFAM" id="SSF52317">
    <property type="entry name" value="Class I glutamine amidotransferase-like"/>
    <property type="match status" value="1"/>
</dbReference>
<proteinExistence type="inferred from homology"/>
<feature type="site" description="Important for acyl-CoA specificity" evidence="4">
    <location>
        <position position="101"/>
    </location>
</feature>
<comment type="function">
    <text evidence="4">Transfers an acetyl group from acetyl-CoA to L-homoserine, forming acetyl-L-homoserine.</text>
</comment>
<protein>
    <recommendedName>
        <fullName evidence="4">Homoserine O-acetyltransferase</fullName>
        <shortName evidence="4">HAT</shortName>
        <ecNumber evidence="4">2.3.1.31</ecNumber>
    </recommendedName>
    <alternativeName>
        <fullName evidence="4">Homoserine transacetylase</fullName>
        <shortName evidence="4">HTA</shortName>
    </alternativeName>
</protein>
<keyword evidence="4" id="KW-0963">Cytoplasm</keyword>
<gene>
    <name evidence="4" type="primary">metAA</name>
    <name evidence="5" type="ORF">ACFQH1_06440</name>
</gene>
<dbReference type="EMBL" id="JBHSSB010000015">
    <property type="protein sequence ID" value="MFC6294834.1"/>
    <property type="molecule type" value="Genomic_DNA"/>
</dbReference>
<dbReference type="InterPro" id="IPR029062">
    <property type="entry name" value="Class_I_gatase-like"/>
</dbReference>
<dbReference type="Proteomes" id="UP001596227">
    <property type="component" value="Unassembled WGS sequence"/>
</dbReference>
<dbReference type="PANTHER" id="PTHR20919">
    <property type="entry name" value="HOMOSERINE O-SUCCINYLTRANSFERASE"/>
    <property type="match status" value="1"/>
</dbReference>
<comment type="similarity">
    <text evidence="4">Belongs to the MetA family.</text>
</comment>
<sequence length="289" mass="32915">MTVTVVNGLLKAQQQWVNRPHGTQPSRLLILNLMPTKATTERQFLNRFAALSVDVEVTFMYPETHHFKSLPKSLVAKNYVTLAEIADQHYDGLIVTGAPVEQLSFEAVDYWQEFQTIVDWAQTHVTETLFECWAAQAGLYYQFNIQKQLAKQKIFGIYQASNVATQSHLVSGLSADGTLKMPQSRHTRLVIPTNLPTGLQVVAENDEIGPLILAAPQHRAVYVTGHPEYEAETLANEYFRDRRKQLPINLPQNYFTDQSLQQINYSWQTASCQFYQNWLETLVLAKVSL</sequence>
<keyword evidence="4" id="KW-0486">Methionine biosynthesis</keyword>
<accession>A0ABW1UGK6</accession>
<feature type="binding site" evidence="4">
    <location>
        <position position="153"/>
    </location>
    <ligand>
        <name>substrate</name>
    </ligand>
</feature>
<keyword evidence="1 4" id="KW-0028">Amino-acid biosynthesis</keyword>
<dbReference type="PANTHER" id="PTHR20919:SF0">
    <property type="entry name" value="HOMOSERINE O-SUCCINYLTRANSFERASE"/>
    <property type="match status" value="1"/>
</dbReference>
<evidence type="ECO:0000256" key="2">
    <source>
        <dbReference type="ARBA" id="ARBA00022679"/>
    </source>
</evidence>
<dbReference type="InterPro" id="IPR033752">
    <property type="entry name" value="MetA_family"/>
</dbReference>
<keyword evidence="2 4" id="KW-0808">Transferase</keyword>
<dbReference type="GO" id="GO:0008899">
    <property type="term" value="F:homoserine O-succinyltransferase activity"/>
    <property type="evidence" value="ECO:0007669"/>
    <property type="project" value="UniProtKB-EC"/>
</dbReference>
<organism evidence="5 6">
    <name type="scientific">Lactiplantibacillus daoliensis</name>
    <dbReference type="NCBI Taxonomy" id="2559916"/>
    <lineage>
        <taxon>Bacteria</taxon>
        <taxon>Bacillati</taxon>
        <taxon>Bacillota</taxon>
        <taxon>Bacilli</taxon>
        <taxon>Lactobacillales</taxon>
        <taxon>Lactobacillaceae</taxon>
        <taxon>Lactiplantibacillus</taxon>
    </lineage>
</organism>
<comment type="catalytic activity">
    <reaction evidence="4">
        <text>L-homoserine + acetyl-CoA = O-acetyl-L-homoserine + CoA</text>
        <dbReference type="Rhea" id="RHEA:13701"/>
        <dbReference type="ChEBI" id="CHEBI:57287"/>
        <dbReference type="ChEBI" id="CHEBI:57288"/>
        <dbReference type="ChEBI" id="CHEBI:57476"/>
        <dbReference type="ChEBI" id="CHEBI:57716"/>
        <dbReference type="EC" id="2.3.1.31"/>
    </reaction>
</comment>
<dbReference type="Gene3D" id="3.40.50.880">
    <property type="match status" value="1"/>
</dbReference>
<feature type="active site" description="Proton acceptor" evidence="4">
    <location>
        <position position="226"/>
    </location>
</feature>
<dbReference type="RefSeq" id="WP_137606573.1">
    <property type="nucleotide sequence ID" value="NZ_BJDH01000002.1"/>
</dbReference>
<keyword evidence="3 4" id="KW-0012">Acyltransferase</keyword>
<comment type="caution">
    <text evidence="5">The sequence shown here is derived from an EMBL/GenBank/DDBJ whole genome shotgun (WGS) entry which is preliminary data.</text>
</comment>
<feature type="active site" description="Acyl-thioester intermediate" evidence="4">
    <location>
        <position position="132"/>
    </location>
</feature>
<feature type="site" description="Important for substrate specificity" evidence="4">
    <location>
        <position position="184"/>
    </location>
</feature>
<comment type="pathway">
    <text evidence="4">Amino-acid biosynthesis; L-methionine biosynthesis via de novo pathway; O-acetyl-L-homoserine from L-homoserine: step 1/1.</text>
</comment>
<evidence type="ECO:0000256" key="1">
    <source>
        <dbReference type="ARBA" id="ARBA00022605"/>
    </source>
</evidence>
<feature type="binding site" evidence="4">
    <location>
        <position position="240"/>
    </location>
    <ligand>
        <name>substrate</name>
    </ligand>
</feature>
<evidence type="ECO:0000256" key="4">
    <source>
        <dbReference type="HAMAP-Rule" id="MF_00295"/>
    </source>
</evidence>
<comment type="subcellular location">
    <subcellularLocation>
        <location evidence="4">Cytoplasm</location>
    </subcellularLocation>
</comment>
<evidence type="ECO:0000313" key="6">
    <source>
        <dbReference type="Proteomes" id="UP001596227"/>
    </source>
</evidence>
<evidence type="ECO:0000313" key="5">
    <source>
        <dbReference type="EMBL" id="MFC6294834.1"/>
    </source>
</evidence>
<comment type="caution">
    <text evidence="4">Lacks conserved residue(s) required for the propagation of feature annotation.</text>
</comment>
<reference evidence="6" key="1">
    <citation type="journal article" date="2019" name="Int. J. Syst. Evol. Microbiol.">
        <title>The Global Catalogue of Microorganisms (GCM) 10K type strain sequencing project: providing services to taxonomists for standard genome sequencing and annotation.</title>
        <authorList>
            <consortium name="The Broad Institute Genomics Platform"/>
            <consortium name="The Broad Institute Genome Sequencing Center for Infectious Disease"/>
            <person name="Wu L."/>
            <person name="Ma J."/>
        </authorList>
    </citation>
    <scope>NUCLEOTIDE SEQUENCE [LARGE SCALE GENOMIC DNA]</scope>
    <source>
        <strain evidence="6">CCM 8934</strain>
    </source>
</reference>
<evidence type="ECO:0000256" key="3">
    <source>
        <dbReference type="ARBA" id="ARBA00023315"/>
    </source>
</evidence>
<dbReference type="Pfam" id="PF04204">
    <property type="entry name" value="HTS"/>
    <property type="match status" value="1"/>
</dbReference>
<feature type="binding site" evidence="4">
    <location>
        <position position="184"/>
    </location>
    <ligand>
        <name>substrate</name>
    </ligand>
</feature>
<feature type="active site" evidence="4">
    <location>
        <position position="228"/>
    </location>
</feature>
<dbReference type="PIRSF" id="PIRSF000450">
    <property type="entry name" value="H_ser_succinyltr"/>
    <property type="match status" value="1"/>
</dbReference>
<name>A0ABW1UGK6_9LACO</name>
<keyword evidence="6" id="KW-1185">Reference proteome</keyword>
<dbReference type="EC" id="2.3.1.31" evidence="4"/>